<dbReference type="OrthoDB" id="9785724at2"/>
<dbReference type="AlphaFoldDB" id="A0A4Q9DYL4"/>
<comment type="caution">
    <text evidence="4">The sequence shown here is derived from an EMBL/GenBank/DDBJ whole genome shotgun (WGS) entry which is preliminary data.</text>
</comment>
<name>A0A4Q9DYL4_9BACL</name>
<dbReference type="EMBL" id="SIRE01000002">
    <property type="protein sequence ID" value="TBL81515.1"/>
    <property type="molecule type" value="Genomic_DNA"/>
</dbReference>
<evidence type="ECO:0000313" key="5">
    <source>
        <dbReference type="Proteomes" id="UP000293142"/>
    </source>
</evidence>
<dbReference type="InterPro" id="IPR050272">
    <property type="entry name" value="Isochorismatase-like_hydrls"/>
</dbReference>
<dbReference type="Pfam" id="PF00857">
    <property type="entry name" value="Isochorismatase"/>
    <property type="match status" value="1"/>
</dbReference>
<evidence type="ECO:0000256" key="2">
    <source>
        <dbReference type="ARBA" id="ARBA00022801"/>
    </source>
</evidence>
<keyword evidence="2" id="KW-0378">Hydrolase</keyword>
<dbReference type="InterPro" id="IPR036380">
    <property type="entry name" value="Isochorismatase-like_sf"/>
</dbReference>
<dbReference type="PANTHER" id="PTHR43540:SF1">
    <property type="entry name" value="ISOCHORISMATASE HYDROLASE"/>
    <property type="match status" value="1"/>
</dbReference>
<dbReference type="InterPro" id="IPR000868">
    <property type="entry name" value="Isochorismatase-like_dom"/>
</dbReference>
<keyword evidence="5" id="KW-1185">Reference proteome</keyword>
<evidence type="ECO:0000256" key="1">
    <source>
        <dbReference type="ARBA" id="ARBA00006336"/>
    </source>
</evidence>
<dbReference type="Proteomes" id="UP000293142">
    <property type="component" value="Unassembled WGS sequence"/>
</dbReference>
<dbReference type="Gene3D" id="3.40.50.850">
    <property type="entry name" value="Isochorismatase-like"/>
    <property type="match status" value="1"/>
</dbReference>
<evidence type="ECO:0000313" key="4">
    <source>
        <dbReference type="EMBL" id="TBL81515.1"/>
    </source>
</evidence>
<dbReference type="RefSeq" id="WP_131011300.1">
    <property type="nucleotide sequence ID" value="NZ_SIRE01000002.1"/>
</dbReference>
<accession>A0A4Q9DYL4</accession>
<protein>
    <submittedName>
        <fullName evidence="4">Isochorismatase family protein</fullName>
    </submittedName>
</protein>
<dbReference type="SUPFAM" id="SSF52499">
    <property type="entry name" value="Isochorismatase-like hydrolases"/>
    <property type="match status" value="1"/>
</dbReference>
<gene>
    <name evidence="4" type="ORF">EYB31_00415</name>
</gene>
<sequence length="228" mass="25686">MDAFEDHCWEDVVDQEVLDIYKAYRRETYIGRKPALLVIDLYNLAFQGGAKLPIELQDTFPSSCGKYAWEAVEPTRRLLARCRELDIPVVYSTADTRMRKKSSISATNRKGAAPTEDAFEIFEAYHPEPQDLIIYKSRASAFYGTTLAAQLTMMGIDSLIVVGESTSGCVRASAVDGYSYGFHVSLVEECCFDRSPLSHKISLFDLHHKYADVMHIEEALDHLAVKET</sequence>
<organism evidence="4 5">
    <name type="scientific">Paenibacillus thalictri</name>
    <dbReference type="NCBI Taxonomy" id="2527873"/>
    <lineage>
        <taxon>Bacteria</taxon>
        <taxon>Bacillati</taxon>
        <taxon>Bacillota</taxon>
        <taxon>Bacilli</taxon>
        <taxon>Bacillales</taxon>
        <taxon>Paenibacillaceae</taxon>
        <taxon>Paenibacillus</taxon>
    </lineage>
</organism>
<dbReference type="GO" id="GO:0016787">
    <property type="term" value="F:hydrolase activity"/>
    <property type="evidence" value="ECO:0007669"/>
    <property type="project" value="UniProtKB-KW"/>
</dbReference>
<comment type="similarity">
    <text evidence="1">Belongs to the isochorismatase family.</text>
</comment>
<feature type="domain" description="Isochorismatase-like" evidence="3">
    <location>
        <begin position="66"/>
        <end position="218"/>
    </location>
</feature>
<proteinExistence type="inferred from homology"/>
<dbReference type="PANTHER" id="PTHR43540">
    <property type="entry name" value="PEROXYUREIDOACRYLATE/UREIDOACRYLATE AMIDOHYDROLASE-RELATED"/>
    <property type="match status" value="1"/>
</dbReference>
<reference evidence="4 5" key="1">
    <citation type="submission" date="2019-02" db="EMBL/GenBank/DDBJ databases">
        <title>Paenibacillus sp. nov., isolated from surface-sterilized tissue of Thalictrum simplex L.</title>
        <authorList>
            <person name="Tuo L."/>
        </authorList>
    </citation>
    <scope>NUCLEOTIDE SEQUENCE [LARGE SCALE GENOMIC DNA]</scope>
    <source>
        <strain evidence="4 5">N2SHLJ1</strain>
    </source>
</reference>
<evidence type="ECO:0000259" key="3">
    <source>
        <dbReference type="Pfam" id="PF00857"/>
    </source>
</evidence>